<dbReference type="PIRSF" id="PIRSF000709">
    <property type="entry name" value="6PFK_2-Ptase"/>
    <property type="match status" value="1"/>
</dbReference>
<dbReference type="Pfam" id="PF00300">
    <property type="entry name" value="His_Phos_1"/>
    <property type="match status" value="1"/>
</dbReference>
<dbReference type="InterPro" id="IPR050275">
    <property type="entry name" value="PGM_Phosphatase"/>
</dbReference>
<dbReference type="GO" id="GO:0016791">
    <property type="term" value="F:phosphatase activity"/>
    <property type="evidence" value="ECO:0007669"/>
    <property type="project" value="TreeGrafter"/>
</dbReference>
<dbReference type="PANTHER" id="PTHR48100">
    <property type="entry name" value="BROAD-SPECIFICITY PHOSPHATASE YOR283W-RELATED"/>
    <property type="match status" value="1"/>
</dbReference>
<evidence type="ECO:0000256" key="1">
    <source>
        <dbReference type="PIRSR" id="PIRSR613078-2"/>
    </source>
</evidence>
<evidence type="ECO:0008006" key="4">
    <source>
        <dbReference type="Google" id="ProtNLM"/>
    </source>
</evidence>
<dbReference type="SMART" id="SM00855">
    <property type="entry name" value="PGAM"/>
    <property type="match status" value="1"/>
</dbReference>
<dbReference type="Proteomes" id="UP000178885">
    <property type="component" value="Unassembled WGS sequence"/>
</dbReference>
<sequence>MKVYFMRHGQTNYNVLGLCNDNPEDPVALTELGQSQAGKAAEQLRNTRLDRIIVSELPRTRETATIVNRYHNAPVVVHPGINDIRSGFNNRPVREYQAAIAHDPLHARVNGGESLLDHKARVLGFLDWLRTQPDRSVLVIAHEETMRVFAARFRNLTDEEMQVLAFGNCEILEHEL</sequence>
<dbReference type="SUPFAM" id="SSF53254">
    <property type="entry name" value="Phosphoglycerate mutase-like"/>
    <property type="match status" value="1"/>
</dbReference>
<dbReference type="EMBL" id="MFSU01000078">
    <property type="protein sequence ID" value="OGI46592.1"/>
    <property type="molecule type" value="Genomic_DNA"/>
</dbReference>
<dbReference type="InterPro" id="IPR029033">
    <property type="entry name" value="His_PPase_superfam"/>
</dbReference>
<organism evidence="2 3">
    <name type="scientific">Candidatus Muproteobacteria bacterium RBG_16_65_34</name>
    <dbReference type="NCBI Taxonomy" id="1817760"/>
    <lineage>
        <taxon>Bacteria</taxon>
        <taxon>Pseudomonadati</taxon>
        <taxon>Pseudomonadota</taxon>
        <taxon>Candidatus Muproteobacteria</taxon>
    </lineage>
</organism>
<reference evidence="2 3" key="1">
    <citation type="journal article" date="2016" name="Nat. Commun.">
        <title>Thousands of microbial genomes shed light on interconnected biogeochemical processes in an aquifer system.</title>
        <authorList>
            <person name="Anantharaman K."/>
            <person name="Brown C.T."/>
            <person name="Hug L.A."/>
            <person name="Sharon I."/>
            <person name="Castelle C.J."/>
            <person name="Probst A.J."/>
            <person name="Thomas B.C."/>
            <person name="Singh A."/>
            <person name="Wilkins M.J."/>
            <person name="Karaoz U."/>
            <person name="Brodie E.L."/>
            <person name="Williams K.H."/>
            <person name="Hubbard S.S."/>
            <person name="Banfield J.F."/>
        </authorList>
    </citation>
    <scope>NUCLEOTIDE SEQUENCE [LARGE SCALE GENOMIC DNA]</scope>
</reference>
<comment type="caution">
    <text evidence="2">The sequence shown here is derived from an EMBL/GenBank/DDBJ whole genome shotgun (WGS) entry which is preliminary data.</text>
</comment>
<name>A0A1F6TND0_9PROT</name>
<dbReference type="InterPro" id="IPR013078">
    <property type="entry name" value="His_Pase_superF_clade-1"/>
</dbReference>
<dbReference type="Gene3D" id="3.40.50.1240">
    <property type="entry name" value="Phosphoglycerate mutase-like"/>
    <property type="match status" value="1"/>
</dbReference>
<dbReference type="STRING" id="1817760.A2151_06990"/>
<accession>A0A1F6TND0</accession>
<feature type="binding site" evidence="1">
    <location>
        <position position="59"/>
    </location>
    <ligand>
        <name>substrate</name>
    </ligand>
</feature>
<dbReference type="AlphaFoldDB" id="A0A1F6TND0"/>
<gene>
    <name evidence="2" type="ORF">A2151_06990</name>
</gene>
<feature type="binding site" evidence="1">
    <location>
        <begin position="7"/>
        <end position="14"/>
    </location>
    <ligand>
        <name>substrate</name>
    </ligand>
</feature>
<dbReference type="CDD" id="cd07067">
    <property type="entry name" value="HP_PGM_like"/>
    <property type="match status" value="1"/>
</dbReference>
<dbReference type="PANTHER" id="PTHR48100:SF1">
    <property type="entry name" value="HISTIDINE PHOSPHATASE FAMILY PROTEIN-RELATED"/>
    <property type="match status" value="1"/>
</dbReference>
<evidence type="ECO:0000313" key="2">
    <source>
        <dbReference type="EMBL" id="OGI46592.1"/>
    </source>
</evidence>
<dbReference type="GO" id="GO:0005737">
    <property type="term" value="C:cytoplasm"/>
    <property type="evidence" value="ECO:0007669"/>
    <property type="project" value="TreeGrafter"/>
</dbReference>
<protein>
    <recommendedName>
        <fullName evidence="4">Phosphoglycerate mutase</fullName>
    </recommendedName>
</protein>
<proteinExistence type="predicted"/>
<evidence type="ECO:0000313" key="3">
    <source>
        <dbReference type="Proteomes" id="UP000178885"/>
    </source>
</evidence>